<gene>
    <name evidence="1" type="ORF">DRB17_07440</name>
</gene>
<protein>
    <submittedName>
        <fullName evidence="1">Uncharacterized protein</fullName>
    </submittedName>
</protein>
<dbReference type="RefSeq" id="WP_114581572.1">
    <property type="nucleotide sequence ID" value="NZ_QPMH01000005.1"/>
</dbReference>
<organism evidence="1 2">
    <name type="scientific">Ferruginivarius sediminum</name>
    <dbReference type="NCBI Taxonomy" id="2661937"/>
    <lineage>
        <taxon>Bacteria</taxon>
        <taxon>Pseudomonadati</taxon>
        <taxon>Pseudomonadota</taxon>
        <taxon>Alphaproteobacteria</taxon>
        <taxon>Rhodospirillales</taxon>
        <taxon>Rhodospirillaceae</taxon>
        <taxon>Ferruginivarius</taxon>
    </lineage>
</organism>
<dbReference type="EMBL" id="QPMH01000005">
    <property type="protein sequence ID" value="RDD62476.1"/>
    <property type="molecule type" value="Genomic_DNA"/>
</dbReference>
<accession>A0A369THV3</accession>
<keyword evidence="2" id="KW-1185">Reference proteome</keyword>
<dbReference type="AlphaFoldDB" id="A0A369THV3"/>
<proteinExistence type="predicted"/>
<reference evidence="1 2" key="1">
    <citation type="submission" date="2018-07" db="EMBL/GenBank/DDBJ databases">
        <title>Venubactetium sediminum gen. nov., sp. nov., isolated from a marine solar saltern.</title>
        <authorList>
            <person name="Wang S."/>
        </authorList>
    </citation>
    <scope>NUCLEOTIDE SEQUENCE [LARGE SCALE GENOMIC DNA]</scope>
    <source>
        <strain evidence="1 2">WD2A32</strain>
    </source>
</reference>
<comment type="caution">
    <text evidence="1">The sequence shown here is derived from an EMBL/GenBank/DDBJ whole genome shotgun (WGS) entry which is preliminary data.</text>
</comment>
<dbReference type="Proteomes" id="UP000253941">
    <property type="component" value="Unassembled WGS sequence"/>
</dbReference>
<name>A0A369THV3_9PROT</name>
<evidence type="ECO:0000313" key="1">
    <source>
        <dbReference type="EMBL" id="RDD62476.1"/>
    </source>
</evidence>
<sequence>MHDAWLRDRLAHRGKAPNLALVVHVGEAFLHCPKALVRAGLWRPETWSERSEVPCLAEAMVAHGRLADTSVPDMQAIIDRDGAMRLH</sequence>
<evidence type="ECO:0000313" key="2">
    <source>
        <dbReference type="Proteomes" id="UP000253941"/>
    </source>
</evidence>